<dbReference type="Proteomes" id="UP000199666">
    <property type="component" value="Unassembled WGS sequence"/>
</dbReference>
<feature type="transmembrane region" description="Helical" evidence="1">
    <location>
        <begin position="66"/>
        <end position="86"/>
    </location>
</feature>
<keyword evidence="1" id="KW-0812">Transmembrane</keyword>
<accession>A0A1I2WK75</accession>
<evidence type="ECO:0000313" key="2">
    <source>
        <dbReference type="EMBL" id="SFH01770.1"/>
    </source>
</evidence>
<evidence type="ECO:0000313" key="3">
    <source>
        <dbReference type="Proteomes" id="UP000199666"/>
    </source>
</evidence>
<name>A0A1I2WK75_9SPHI</name>
<dbReference type="STRING" id="414048.SAMN04489864_104116"/>
<gene>
    <name evidence="2" type="ORF">SAMN04489864_104116</name>
</gene>
<keyword evidence="3" id="KW-1185">Reference proteome</keyword>
<proteinExistence type="predicted"/>
<dbReference type="AlphaFoldDB" id="A0A1I2WK75"/>
<keyword evidence="1" id="KW-1133">Transmembrane helix</keyword>
<protein>
    <submittedName>
        <fullName evidence="2">Uncharacterized protein</fullName>
    </submittedName>
</protein>
<dbReference type="EMBL" id="FOPP01000004">
    <property type="protein sequence ID" value="SFH01770.1"/>
    <property type="molecule type" value="Genomic_DNA"/>
</dbReference>
<keyword evidence="1" id="KW-0472">Membrane</keyword>
<evidence type="ECO:0000256" key="1">
    <source>
        <dbReference type="SAM" id="Phobius"/>
    </source>
</evidence>
<feature type="transmembrane region" description="Helical" evidence="1">
    <location>
        <begin position="98"/>
        <end position="118"/>
    </location>
</feature>
<reference evidence="2 3" key="1">
    <citation type="submission" date="2016-10" db="EMBL/GenBank/DDBJ databases">
        <authorList>
            <person name="de Groot N.N."/>
        </authorList>
    </citation>
    <scope>NUCLEOTIDE SEQUENCE [LARGE SCALE GENOMIC DNA]</scope>
    <source>
        <strain evidence="2 3">DSM 18684</strain>
    </source>
</reference>
<sequence length="161" mass="17407">MCATSSFAQYVKYEVKVVLDSVKNVRGTLQKVSEDGIAVQDFQGRYYIFKAKNIVKIKVRRKGLTVVEGLGTGSAIGLSAGVAIFFSNDTFDDFGQKALGTALLTGVGAVGGTLGGIVGEALNTKLILHINLDTQKFRKEYLKLEKYSKSAYLDNPTSITK</sequence>
<organism evidence="2 3">
    <name type="scientific">Pedobacter insulae</name>
    <dbReference type="NCBI Taxonomy" id="414048"/>
    <lineage>
        <taxon>Bacteria</taxon>
        <taxon>Pseudomonadati</taxon>
        <taxon>Bacteroidota</taxon>
        <taxon>Sphingobacteriia</taxon>
        <taxon>Sphingobacteriales</taxon>
        <taxon>Sphingobacteriaceae</taxon>
        <taxon>Pedobacter</taxon>
    </lineage>
</organism>